<dbReference type="InterPro" id="IPR023862">
    <property type="entry name" value="CHP03960_rSAM"/>
</dbReference>
<dbReference type="PANTHER" id="PTHR42731">
    <property type="entry name" value="SLL1084 PROTEIN"/>
    <property type="match status" value="1"/>
</dbReference>
<dbReference type="InterPro" id="IPR006638">
    <property type="entry name" value="Elp3/MiaA/NifB-like_rSAM"/>
</dbReference>
<accession>A0A419F4D2</accession>
<name>A0A419F4D2_9BACT</name>
<evidence type="ECO:0000259" key="1">
    <source>
        <dbReference type="PROSITE" id="PS51918"/>
    </source>
</evidence>
<dbReference type="InterPro" id="IPR023404">
    <property type="entry name" value="rSAM_horseshoe"/>
</dbReference>
<dbReference type="AlphaFoldDB" id="A0A419F4D2"/>
<reference evidence="2 3" key="1">
    <citation type="journal article" date="2017" name="ISME J.">
        <title>Energy and carbon metabolisms in a deep terrestrial subsurface fluid microbial community.</title>
        <authorList>
            <person name="Momper L."/>
            <person name="Jungbluth S.P."/>
            <person name="Lee M.D."/>
            <person name="Amend J.P."/>
        </authorList>
    </citation>
    <scope>NUCLEOTIDE SEQUENCE [LARGE SCALE GENOMIC DNA]</scope>
    <source>
        <strain evidence="2">SURF_17</strain>
    </source>
</reference>
<dbReference type="Proteomes" id="UP000285961">
    <property type="component" value="Unassembled WGS sequence"/>
</dbReference>
<dbReference type="Gene3D" id="3.80.30.20">
    <property type="entry name" value="tm_1862 like domain"/>
    <property type="match status" value="1"/>
</dbReference>
<dbReference type="GO" id="GO:0051536">
    <property type="term" value="F:iron-sulfur cluster binding"/>
    <property type="evidence" value="ECO:0007669"/>
    <property type="project" value="InterPro"/>
</dbReference>
<dbReference type="InterPro" id="IPR058240">
    <property type="entry name" value="rSAM_sf"/>
</dbReference>
<dbReference type="PANTHER" id="PTHR42731:SF1">
    <property type="entry name" value="RADICAL SAM DOMAIN PROTEIN"/>
    <property type="match status" value="1"/>
</dbReference>
<dbReference type="Pfam" id="PF04055">
    <property type="entry name" value="Radical_SAM"/>
    <property type="match status" value="1"/>
</dbReference>
<dbReference type="Gene3D" id="3.40.50.280">
    <property type="entry name" value="Cobalamin-binding domain"/>
    <property type="match status" value="1"/>
</dbReference>
<dbReference type="InterPro" id="IPR007197">
    <property type="entry name" value="rSAM"/>
</dbReference>
<dbReference type="SMART" id="SM00729">
    <property type="entry name" value="Elp3"/>
    <property type="match status" value="1"/>
</dbReference>
<dbReference type="EMBL" id="QZKI01000031">
    <property type="protein sequence ID" value="RJP73145.1"/>
    <property type="molecule type" value="Genomic_DNA"/>
</dbReference>
<dbReference type="CDD" id="cd01335">
    <property type="entry name" value="Radical_SAM"/>
    <property type="match status" value="1"/>
</dbReference>
<dbReference type="InterPro" id="IPR045784">
    <property type="entry name" value="Radical_SAM_N2"/>
</dbReference>
<comment type="caution">
    <text evidence="2">The sequence shown here is derived from an EMBL/GenBank/DDBJ whole genome shotgun (WGS) entry which is preliminary data.</text>
</comment>
<evidence type="ECO:0000313" key="3">
    <source>
        <dbReference type="Proteomes" id="UP000285961"/>
    </source>
</evidence>
<evidence type="ECO:0000313" key="2">
    <source>
        <dbReference type="EMBL" id="RJP73145.1"/>
    </source>
</evidence>
<dbReference type="Pfam" id="PF19864">
    <property type="entry name" value="Radical_SAM_N2"/>
    <property type="match status" value="1"/>
</dbReference>
<gene>
    <name evidence="2" type="ORF">C4532_04820</name>
</gene>
<dbReference type="SFLD" id="SFLDS00029">
    <property type="entry name" value="Radical_SAM"/>
    <property type="match status" value="1"/>
</dbReference>
<dbReference type="NCBIfam" id="TIGR03960">
    <property type="entry name" value="rSAM_fuse_unch"/>
    <property type="match status" value="1"/>
</dbReference>
<organism evidence="2 3">
    <name type="scientific">Candidatus Abyssobacteria bacterium SURF_17</name>
    <dbReference type="NCBI Taxonomy" id="2093361"/>
    <lineage>
        <taxon>Bacteria</taxon>
        <taxon>Pseudomonadati</taxon>
        <taxon>Candidatus Hydrogenedentota</taxon>
        <taxon>Candidatus Abyssobacteria</taxon>
    </lineage>
</organism>
<feature type="domain" description="Radical SAM core" evidence="1">
    <location>
        <begin position="251"/>
        <end position="490"/>
    </location>
</feature>
<protein>
    <submittedName>
        <fullName evidence="2">TIGR03960 family B12-binding radical SAM protein</fullName>
    </submittedName>
</protein>
<sequence length="604" mass="68442">MTDSMEQFLPLVSKPGRYIGGEVNSIVKDWDSSQARLVLAFPDAYEIGMSHLGLKILYHVVNSQPHFLAERAFAPWTDMEARMRERSIPLCSLESFRPVREFDIVGFSLQYEMNYTNVLNMLDLARIPLLSSERGEKDPIVIAGGPCALNPEPMADFVDAFVIGEAEEVILRMLACFAELKHSRTTRKGLLEQWAGIDGVYVPSLYEAAYSSGKLVHLEPERPAPEKVHRVWLKDLDLAPFPTAPPVPFIEAVHDRYIVEIMRGCSRGCRFCHAGIAYRPVRERSVKTICRLVEEGLLNTGYEAVTLASLSSTDYSKIEDLVSMLTSKISDRRISLSLPSLRLDSFSIGVAKKIQEVRKSGFTFAPEAATDRLRRVINKNYTEEEMFRSLESALAAGWDVFKLYFMLGLPSETDEDIAAIGSLVARIRAMGRKIRGRRFHTNVSLSAFIPKPHTPFQWENVIDAVNLEQKYAAIMSHIRFRDVKINWREPFLCLLEALLSRGDRRLGKLILGAWRRGAKFDGWSSELNTDAWRNAMSECGIDFSRVTSFPYDHDDMLPWDHISTGVEREYLLKELKRSRTAEFTADCREKCLGCGVCGHVDLSH</sequence>
<dbReference type="SFLD" id="SFLDG01082">
    <property type="entry name" value="B12-binding_domain_containing"/>
    <property type="match status" value="1"/>
</dbReference>
<dbReference type="PROSITE" id="PS51918">
    <property type="entry name" value="RADICAL_SAM"/>
    <property type="match status" value="1"/>
</dbReference>
<dbReference type="GO" id="GO:0003824">
    <property type="term" value="F:catalytic activity"/>
    <property type="evidence" value="ECO:0007669"/>
    <property type="project" value="InterPro"/>
</dbReference>
<dbReference type="SUPFAM" id="SSF102114">
    <property type="entry name" value="Radical SAM enzymes"/>
    <property type="match status" value="1"/>
</dbReference>
<proteinExistence type="predicted"/>